<accession>A0A1V6RT31</accession>
<reference evidence="3" key="1">
    <citation type="journal article" date="2017" name="Nat. Microbiol.">
        <title>Global analysis of biosynthetic gene clusters reveals vast potential of secondary metabolite production in Penicillium species.</title>
        <authorList>
            <person name="Nielsen J.C."/>
            <person name="Grijseels S."/>
            <person name="Prigent S."/>
            <person name="Ji B."/>
            <person name="Dainat J."/>
            <person name="Nielsen K.F."/>
            <person name="Frisvad J.C."/>
            <person name="Workman M."/>
            <person name="Nielsen J."/>
        </authorList>
    </citation>
    <scope>NUCLEOTIDE SEQUENCE [LARGE SCALE GENOMIC DNA]</scope>
    <source>
        <strain evidence="3">IBT 29486</strain>
    </source>
</reference>
<keyword evidence="3" id="KW-1185">Reference proteome</keyword>
<feature type="compositionally biased region" description="Basic and acidic residues" evidence="1">
    <location>
        <begin position="133"/>
        <end position="144"/>
    </location>
</feature>
<organism evidence="2 3">
    <name type="scientific">Penicillium vulpinum</name>
    <dbReference type="NCBI Taxonomy" id="29845"/>
    <lineage>
        <taxon>Eukaryota</taxon>
        <taxon>Fungi</taxon>
        <taxon>Dikarya</taxon>
        <taxon>Ascomycota</taxon>
        <taxon>Pezizomycotina</taxon>
        <taxon>Eurotiomycetes</taxon>
        <taxon>Eurotiomycetidae</taxon>
        <taxon>Eurotiales</taxon>
        <taxon>Aspergillaceae</taxon>
        <taxon>Penicillium</taxon>
    </lineage>
</organism>
<protein>
    <submittedName>
        <fullName evidence="2">Uncharacterized protein</fullName>
    </submittedName>
</protein>
<feature type="region of interest" description="Disordered" evidence="1">
    <location>
        <begin position="36"/>
        <end position="65"/>
    </location>
</feature>
<dbReference type="AlphaFoldDB" id="A0A1V6RT31"/>
<proteinExistence type="predicted"/>
<feature type="region of interest" description="Disordered" evidence="1">
    <location>
        <begin position="121"/>
        <end position="144"/>
    </location>
</feature>
<evidence type="ECO:0000313" key="3">
    <source>
        <dbReference type="Proteomes" id="UP000191518"/>
    </source>
</evidence>
<dbReference type="EMBL" id="MDYP01000030">
    <property type="protein sequence ID" value="OQE04786.1"/>
    <property type="molecule type" value="Genomic_DNA"/>
</dbReference>
<gene>
    <name evidence="2" type="ORF">PENVUL_c030G06792</name>
</gene>
<evidence type="ECO:0000256" key="1">
    <source>
        <dbReference type="SAM" id="MobiDB-lite"/>
    </source>
</evidence>
<evidence type="ECO:0000313" key="2">
    <source>
        <dbReference type="EMBL" id="OQE04786.1"/>
    </source>
</evidence>
<dbReference type="Proteomes" id="UP000191518">
    <property type="component" value="Unassembled WGS sequence"/>
</dbReference>
<sequence length="144" mass="15752">MKKETPEEKETYKASLFEPIYGKEWKTVISSMFEKDSAAASSSIGAPQLGENGHAVESDAGNGEDIIHVHTEPFDAARGEEEIDTSHIGVEQRELNVNTEWSDAEKEEGMPDTYHACILWPEGSVNTGQSDAGKGDDIGTRTEH</sequence>
<comment type="caution">
    <text evidence="2">The sequence shown here is derived from an EMBL/GenBank/DDBJ whole genome shotgun (WGS) entry which is preliminary data.</text>
</comment>
<dbReference type="STRING" id="29845.A0A1V6RT31"/>
<name>A0A1V6RT31_9EURO</name>